<dbReference type="EMBL" id="FOFB01000017">
    <property type="protein sequence ID" value="SEQ87399.1"/>
    <property type="molecule type" value="Genomic_DNA"/>
</dbReference>
<dbReference type="InParanoid" id="A0A1H9JKS4"/>
<dbReference type="Proteomes" id="UP000199021">
    <property type="component" value="Unassembled WGS sequence"/>
</dbReference>
<dbReference type="RefSeq" id="WP_090170188.1">
    <property type="nucleotide sequence ID" value="NZ_FOFB01000017.1"/>
</dbReference>
<organism evidence="1 2">
    <name type="scientific">Neolewinella agarilytica</name>
    <dbReference type="NCBI Taxonomy" id="478744"/>
    <lineage>
        <taxon>Bacteria</taxon>
        <taxon>Pseudomonadati</taxon>
        <taxon>Bacteroidota</taxon>
        <taxon>Saprospiria</taxon>
        <taxon>Saprospirales</taxon>
        <taxon>Lewinellaceae</taxon>
        <taxon>Neolewinella</taxon>
    </lineage>
</organism>
<proteinExistence type="predicted"/>
<dbReference type="PROSITE" id="PS51257">
    <property type="entry name" value="PROKAR_LIPOPROTEIN"/>
    <property type="match status" value="1"/>
</dbReference>
<accession>A0A1H9JKS4</accession>
<evidence type="ECO:0000313" key="1">
    <source>
        <dbReference type="EMBL" id="SEQ87399.1"/>
    </source>
</evidence>
<dbReference type="AlphaFoldDB" id="A0A1H9JKS4"/>
<reference evidence="2" key="1">
    <citation type="submission" date="2016-10" db="EMBL/GenBank/DDBJ databases">
        <authorList>
            <person name="Varghese N."/>
            <person name="Submissions S."/>
        </authorList>
    </citation>
    <scope>NUCLEOTIDE SEQUENCE [LARGE SCALE GENOMIC DNA]</scope>
    <source>
        <strain evidence="2">DSM 24740</strain>
    </source>
</reference>
<dbReference type="OrthoDB" id="8536512at2"/>
<protein>
    <submittedName>
        <fullName evidence="1">Uncharacterized protein</fullName>
    </submittedName>
</protein>
<gene>
    <name evidence="1" type="ORF">SAMN05444359_117118</name>
</gene>
<keyword evidence="2" id="KW-1185">Reference proteome</keyword>
<name>A0A1H9JKS4_9BACT</name>
<evidence type="ECO:0000313" key="2">
    <source>
        <dbReference type="Proteomes" id="UP000199021"/>
    </source>
</evidence>
<sequence length="208" mass="23243">MKNSFHFFVVIICLSFFVSSCKQESLGFEAKVQYEIDSDLEEIISDSKMAISLINQITPEVATEVQLLVEQKISNNEDINFDDILINGYGFPENYHKFFPKFHTYNDRQQAAMLEILNSEPGTSEIEIYFASRFGESKSWWGGDNDGKICGGWRPIRIIVSMTTTTIACAACFEAPPACLGCAMGVADTVNRIRSFAADGCLRACLKL</sequence>